<sequence length="233" mass="26790">MRRFWILLLALVSLQSVAKLNIVTEHFPPAQYLDENNQIVGVIADKVNAVLANSALDYTMSVESWSTAFNMALRDTHTCIYSVTRSKARESEFIWIAKLAELNTYLYALHSKKITITSLEQAKQYRIAVLKDNYSHQYLLSQGFEEGKNLMLMNSFDNIFEIVRNRKNTIDLVVLPEQRAQFEHTRVKNGDKLPEELTPALRLNTEQPELYFACNKGLDKPTEAALLNAFNHY</sequence>
<gene>
    <name evidence="3" type="ORF">EI167_00940</name>
</gene>
<dbReference type="RefSeq" id="WP_064665315.1">
    <property type="nucleotide sequence ID" value="NZ_BDDT01000001.1"/>
</dbReference>
<dbReference type="GeneID" id="303294904"/>
<dbReference type="Proteomes" id="UP000707245">
    <property type="component" value="Unassembled WGS sequence"/>
</dbReference>
<dbReference type="EMBL" id="RRZA01000002">
    <property type="protein sequence ID" value="MBE0456038.1"/>
    <property type="molecule type" value="Genomic_DNA"/>
</dbReference>
<evidence type="ECO:0000256" key="1">
    <source>
        <dbReference type="SAM" id="SignalP"/>
    </source>
</evidence>
<feature type="signal peptide" evidence="1">
    <location>
        <begin position="1"/>
        <end position="18"/>
    </location>
</feature>
<keyword evidence="4" id="KW-1185">Reference proteome</keyword>
<evidence type="ECO:0000259" key="2">
    <source>
        <dbReference type="Pfam" id="PF00497"/>
    </source>
</evidence>
<organism evidence="3 4">
    <name type="scientific">Pseudoalteromonas prydzensis</name>
    <dbReference type="NCBI Taxonomy" id="182141"/>
    <lineage>
        <taxon>Bacteria</taxon>
        <taxon>Pseudomonadati</taxon>
        <taxon>Pseudomonadota</taxon>
        <taxon>Gammaproteobacteria</taxon>
        <taxon>Alteromonadales</taxon>
        <taxon>Pseudoalteromonadaceae</taxon>
        <taxon>Pseudoalteromonas</taxon>
    </lineage>
</organism>
<feature type="chain" id="PRO_5046736768" evidence="1">
    <location>
        <begin position="19"/>
        <end position="233"/>
    </location>
</feature>
<reference evidence="3 4" key="1">
    <citation type="submission" date="2020-07" db="EMBL/GenBank/DDBJ databases">
        <title>Halophilic bacteria isolated from french cheeses.</title>
        <authorList>
            <person name="Kothe C.I."/>
            <person name="Farah-Kraiem B."/>
            <person name="Renault P."/>
            <person name="Dridi B."/>
        </authorList>
    </citation>
    <scope>NUCLEOTIDE SEQUENCE [LARGE SCALE GENOMIC DNA]</scope>
    <source>
        <strain evidence="3 4">FME14</strain>
    </source>
</reference>
<keyword evidence="1" id="KW-0732">Signal</keyword>
<evidence type="ECO:0000313" key="4">
    <source>
        <dbReference type="Proteomes" id="UP000707245"/>
    </source>
</evidence>
<name>A0ABR9FG72_9GAMM</name>
<accession>A0ABR9FG72</accession>
<dbReference type="PANTHER" id="PTHR38834">
    <property type="entry name" value="PERIPLASMIC SUBSTRATE BINDING PROTEIN FAMILY 3"/>
    <property type="match status" value="1"/>
</dbReference>
<dbReference type="SUPFAM" id="SSF53850">
    <property type="entry name" value="Periplasmic binding protein-like II"/>
    <property type="match status" value="1"/>
</dbReference>
<dbReference type="InterPro" id="IPR001638">
    <property type="entry name" value="Solute-binding_3/MltF_N"/>
</dbReference>
<dbReference type="Gene3D" id="3.40.190.10">
    <property type="entry name" value="Periplasmic binding protein-like II"/>
    <property type="match status" value="2"/>
</dbReference>
<dbReference type="PANTHER" id="PTHR38834:SF3">
    <property type="entry name" value="SOLUTE-BINDING PROTEIN FAMILY 3_N-TERMINAL DOMAIN-CONTAINING PROTEIN"/>
    <property type="match status" value="1"/>
</dbReference>
<evidence type="ECO:0000313" key="3">
    <source>
        <dbReference type="EMBL" id="MBE0456038.1"/>
    </source>
</evidence>
<feature type="domain" description="Solute-binding protein family 3/N-terminal" evidence="2">
    <location>
        <begin position="23"/>
        <end position="220"/>
    </location>
</feature>
<protein>
    <submittedName>
        <fullName evidence="3">Transporter substrate-binding domain-containing protein</fullName>
    </submittedName>
</protein>
<comment type="caution">
    <text evidence="3">The sequence shown here is derived from an EMBL/GenBank/DDBJ whole genome shotgun (WGS) entry which is preliminary data.</text>
</comment>
<dbReference type="Pfam" id="PF00497">
    <property type="entry name" value="SBP_bac_3"/>
    <property type="match status" value="1"/>
</dbReference>
<proteinExistence type="predicted"/>